<dbReference type="InterPro" id="IPR002018">
    <property type="entry name" value="CarbesteraseB"/>
</dbReference>
<feature type="domain" description="Carboxylesterase type B" evidence="2">
    <location>
        <begin position="4"/>
        <end position="106"/>
    </location>
</feature>
<dbReference type="Gene3D" id="3.40.50.1820">
    <property type="entry name" value="alpha/beta hydrolase"/>
    <property type="match status" value="1"/>
</dbReference>
<accession>H2XLL1</accession>
<reference evidence="4" key="1">
    <citation type="journal article" date="2002" name="Science">
        <title>The draft genome of Ciona intestinalis: insights into chordate and vertebrate origins.</title>
        <authorList>
            <person name="Dehal P."/>
            <person name="Satou Y."/>
            <person name="Campbell R.K."/>
            <person name="Chapman J."/>
            <person name="Degnan B."/>
            <person name="De Tomaso A."/>
            <person name="Davidson B."/>
            <person name="Di Gregorio A."/>
            <person name="Gelpke M."/>
            <person name="Goodstein D.M."/>
            <person name="Harafuji N."/>
            <person name="Hastings K.E."/>
            <person name="Ho I."/>
            <person name="Hotta K."/>
            <person name="Huang W."/>
            <person name="Kawashima T."/>
            <person name="Lemaire P."/>
            <person name="Martinez D."/>
            <person name="Meinertzhagen I.A."/>
            <person name="Necula S."/>
            <person name="Nonaka M."/>
            <person name="Putnam N."/>
            <person name="Rash S."/>
            <person name="Saiga H."/>
            <person name="Satake M."/>
            <person name="Terry A."/>
            <person name="Yamada L."/>
            <person name="Wang H.G."/>
            <person name="Awazu S."/>
            <person name="Azumi K."/>
            <person name="Boore J."/>
            <person name="Branno M."/>
            <person name="Chin-Bow S."/>
            <person name="DeSantis R."/>
            <person name="Doyle S."/>
            <person name="Francino P."/>
            <person name="Keys D.N."/>
            <person name="Haga S."/>
            <person name="Hayashi H."/>
            <person name="Hino K."/>
            <person name="Imai K.S."/>
            <person name="Inaba K."/>
            <person name="Kano S."/>
            <person name="Kobayashi K."/>
            <person name="Kobayashi M."/>
            <person name="Lee B.I."/>
            <person name="Makabe K.W."/>
            <person name="Manohar C."/>
            <person name="Matassi G."/>
            <person name="Medina M."/>
            <person name="Mochizuki Y."/>
            <person name="Mount S."/>
            <person name="Morishita T."/>
            <person name="Miura S."/>
            <person name="Nakayama A."/>
            <person name="Nishizaka S."/>
            <person name="Nomoto H."/>
            <person name="Ohta F."/>
            <person name="Oishi K."/>
            <person name="Rigoutsos I."/>
            <person name="Sano M."/>
            <person name="Sasaki A."/>
            <person name="Sasakura Y."/>
            <person name="Shoguchi E."/>
            <person name="Shin-i T."/>
            <person name="Spagnuolo A."/>
            <person name="Stainier D."/>
            <person name="Suzuki M.M."/>
            <person name="Tassy O."/>
            <person name="Takatori N."/>
            <person name="Tokuoka M."/>
            <person name="Yagi K."/>
            <person name="Yoshizaki F."/>
            <person name="Wada S."/>
            <person name="Zhang C."/>
            <person name="Hyatt P.D."/>
            <person name="Larimer F."/>
            <person name="Detter C."/>
            <person name="Doggett N."/>
            <person name="Glavina T."/>
            <person name="Hawkins T."/>
            <person name="Richardson P."/>
            <person name="Lucas S."/>
            <person name="Kohara Y."/>
            <person name="Levine M."/>
            <person name="Satoh N."/>
            <person name="Rokhsar D.S."/>
        </authorList>
    </citation>
    <scope>NUCLEOTIDE SEQUENCE [LARGE SCALE GENOMIC DNA]</scope>
</reference>
<evidence type="ECO:0000313" key="3">
    <source>
        <dbReference type="Ensembl" id="ENSCINP00000030543.1"/>
    </source>
</evidence>
<keyword evidence="4" id="KW-1185">Reference proteome</keyword>
<protein>
    <submittedName>
        <fullName evidence="3">Acetylcholinesterase 1-like</fullName>
    </submittedName>
</protein>
<dbReference type="Pfam" id="PF00135">
    <property type="entry name" value="COesterase"/>
    <property type="match status" value="1"/>
</dbReference>
<gene>
    <name evidence="3" type="primary">LOC100178934</name>
</gene>
<dbReference type="InParanoid" id="H2XLL1"/>
<dbReference type="Ensembl" id="ENSCINT00000030707.1">
    <property type="protein sequence ID" value="ENSCINP00000030543.1"/>
    <property type="gene ID" value="ENSCING00000020851.1"/>
</dbReference>
<dbReference type="PANTHER" id="PTHR45570">
    <property type="entry name" value="CARBOXYLIC ESTER HYDROLASE"/>
    <property type="match status" value="1"/>
</dbReference>
<dbReference type="OMA" id="TTSHNDI"/>
<name>H2XLL1_CIOIN</name>
<sequence>MMARLASSTTPTYMYSFAHGMNGSTCAEAWGGEELCGTVFHGSENSFLFRTSPLIEYNATSEDNYVSDEFSFYWGNFAHSGDPTMGGVMSQTFPAWPQYTAEDILVQGAKIVSKFSAGYTNIKLDYPDPSLENEYNKEMCDFWDNTGYYSPTTFTTIVPPDVTTTPPSDVTTTLPGDVTTTSHNDITTTTVLPAQPEKTTSGGKSSFMTSQMSLMICFVTSLFIV</sequence>
<reference evidence="3" key="3">
    <citation type="submission" date="2025-09" db="UniProtKB">
        <authorList>
            <consortium name="Ensembl"/>
        </authorList>
    </citation>
    <scope>IDENTIFICATION</scope>
</reference>
<evidence type="ECO:0000313" key="4">
    <source>
        <dbReference type="Proteomes" id="UP000008144"/>
    </source>
</evidence>
<dbReference type="PANTHER" id="PTHR45570:SF2">
    <property type="entry name" value="ACETYLCHOLINESTERASE 1-LIKE"/>
    <property type="match status" value="1"/>
</dbReference>
<proteinExistence type="predicted"/>
<dbReference type="Proteomes" id="UP000008144">
    <property type="component" value="Unassembled WGS sequence"/>
</dbReference>
<evidence type="ECO:0000256" key="1">
    <source>
        <dbReference type="SAM" id="MobiDB-lite"/>
    </source>
</evidence>
<dbReference type="AlphaFoldDB" id="H2XLL1"/>
<feature type="region of interest" description="Disordered" evidence="1">
    <location>
        <begin position="159"/>
        <end position="184"/>
    </location>
</feature>
<dbReference type="GeneTree" id="ENSGT00940000167788"/>
<dbReference type="HOGENOM" id="CLU_1229547_0_0_1"/>
<evidence type="ECO:0000259" key="2">
    <source>
        <dbReference type="Pfam" id="PF00135"/>
    </source>
</evidence>
<reference evidence="3" key="2">
    <citation type="submission" date="2025-08" db="UniProtKB">
        <authorList>
            <consortium name="Ensembl"/>
        </authorList>
    </citation>
    <scope>IDENTIFICATION</scope>
</reference>
<dbReference type="InterPro" id="IPR029058">
    <property type="entry name" value="AB_hydrolase_fold"/>
</dbReference>
<organism evidence="3 4">
    <name type="scientific">Ciona intestinalis</name>
    <name type="common">Transparent sea squirt</name>
    <name type="synonym">Ascidia intestinalis</name>
    <dbReference type="NCBI Taxonomy" id="7719"/>
    <lineage>
        <taxon>Eukaryota</taxon>
        <taxon>Metazoa</taxon>
        <taxon>Chordata</taxon>
        <taxon>Tunicata</taxon>
        <taxon>Ascidiacea</taxon>
        <taxon>Phlebobranchia</taxon>
        <taxon>Cionidae</taxon>
        <taxon>Ciona</taxon>
    </lineage>
</organism>
<dbReference type="SUPFAM" id="SSF53474">
    <property type="entry name" value="alpha/beta-Hydrolases"/>
    <property type="match status" value="1"/>
</dbReference>